<dbReference type="OrthoDB" id="10260387at2759"/>
<comment type="caution">
    <text evidence="2">The sequence shown here is derived from an EMBL/GenBank/DDBJ whole genome shotgun (WGS) entry which is preliminary data.</text>
</comment>
<keyword evidence="3" id="KW-1185">Reference proteome</keyword>
<sequence length="719" mass="80420">MGCVFSSPHQTQAVRRARPQTTFEFYDEENPPPPPPPLELGEQLLLDTTNILNGLSQIYAPEDLVPVICFTEYSHPLFITSFSFDDQSDPIYLPIICFSRFGQGRFVFLGSLDFLTHTILHHTETTAFIENMITWGTDYKTQTIRIMILGFSPTLVSTLQGDFSSYGYILDTPKEVPTKITASLVFIASNYECENIGTTLVDYVKNGGTCIVFAVKSDKYPINYCLEESGLAFAVCTLKSKGSVIPMSNMEKIHSCLFTEVTKRYTDLLDNCQSKDDIDLSELDSCVSTLRYYVNGMGSVNAEHALALANKSYEFLQKKKNDEDEELICPDVIHSIITKKIMELIPKIAPESLVPAPRVDRFPGNAGKNIKLSNVKIRLSVKADIWNQTGVYIPPGMVAGITCDSSITLQIGCHALCLLLKPGPWKRWPTIVTRIPIDANKTAKVASPYGGIVYILTEKSKTITIVLSNVARHPYFVEGKHQIWEQTKGNEIPWGELLFKNICLTLPTKYMKTIRDISAFGASLDKLVDDINQFIGQKSVDSKKVVFDIDLPKNDPAVIGDCIFMNMEALESILYIHEASTEINQLLTYVCLFSIHCAFFDTEVELTISTLAACHAIKNSWPDEPTLATVSGTPPKIFYDLWDLYNEKGFQPFANAIQLLLNNKNLSNAGEAWIFFIQKLGESCERNLKHLTDRFGQAGQLSLASSDKLHVYQLDEGEI</sequence>
<dbReference type="AlphaFoldDB" id="A0A1J4K0D6"/>
<accession>A0A1J4K0D6</accession>
<name>A0A1J4K0D6_9EUKA</name>
<dbReference type="Proteomes" id="UP000179807">
    <property type="component" value="Unassembled WGS sequence"/>
</dbReference>
<feature type="domain" description="Peptidase M60" evidence="1">
    <location>
        <begin position="384"/>
        <end position="536"/>
    </location>
</feature>
<gene>
    <name evidence="2" type="ORF">TRFO_06290</name>
</gene>
<dbReference type="EMBL" id="MLAK01000793">
    <property type="protein sequence ID" value="OHT04410.1"/>
    <property type="molecule type" value="Genomic_DNA"/>
</dbReference>
<dbReference type="GeneID" id="94827708"/>
<evidence type="ECO:0000313" key="2">
    <source>
        <dbReference type="EMBL" id="OHT04410.1"/>
    </source>
</evidence>
<evidence type="ECO:0000259" key="1">
    <source>
        <dbReference type="PROSITE" id="PS51723"/>
    </source>
</evidence>
<dbReference type="InterPro" id="IPR035423">
    <property type="entry name" value="M60-like_N"/>
</dbReference>
<dbReference type="PANTHER" id="PTHR15730:SF5">
    <property type="entry name" value="SI:CH211-210B2.2-RELATED"/>
    <property type="match status" value="1"/>
</dbReference>
<dbReference type="SMART" id="SM01276">
    <property type="entry name" value="M60-like"/>
    <property type="match status" value="1"/>
</dbReference>
<dbReference type="RefSeq" id="XP_068357546.1">
    <property type="nucleotide sequence ID" value="XM_068493004.1"/>
</dbReference>
<dbReference type="InterPro" id="IPR051244">
    <property type="entry name" value="TCAF"/>
</dbReference>
<dbReference type="Pfam" id="PF17291">
    <property type="entry name" value="M60-like_N"/>
    <property type="match status" value="1"/>
</dbReference>
<proteinExistence type="predicted"/>
<dbReference type="PROSITE" id="PS51723">
    <property type="entry name" value="PEPTIDASE_M60"/>
    <property type="match status" value="1"/>
</dbReference>
<protein>
    <recommendedName>
        <fullName evidence="1">Peptidase M60 domain-containing protein</fullName>
    </recommendedName>
</protein>
<evidence type="ECO:0000313" key="3">
    <source>
        <dbReference type="Proteomes" id="UP000179807"/>
    </source>
</evidence>
<dbReference type="InterPro" id="IPR031161">
    <property type="entry name" value="Peptidase_M60_dom"/>
</dbReference>
<organism evidence="2 3">
    <name type="scientific">Tritrichomonas foetus</name>
    <dbReference type="NCBI Taxonomy" id="1144522"/>
    <lineage>
        <taxon>Eukaryota</taxon>
        <taxon>Metamonada</taxon>
        <taxon>Parabasalia</taxon>
        <taxon>Tritrichomonadida</taxon>
        <taxon>Tritrichomonadidae</taxon>
        <taxon>Tritrichomonas</taxon>
    </lineage>
</organism>
<dbReference type="VEuPathDB" id="TrichDB:TRFO_06290"/>
<dbReference type="PANTHER" id="PTHR15730">
    <property type="entry name" value="EXPERIMENTAL AUTOIMMUNE PROSTATITIS ANTIGEN 2-RELATED"/>
    <property type="match status" value="1"/>
</dbReference>
<reference evidence="2" key="1">
    <citation type="submission" date="2016-10" db="EMBL/GenBank/DDBJ databases">
        <authorList>
            <person name="Benchimol M."/>
            <person name="Almeida L.G."/>
            <person name="Vasconcelos A.T."/>
            <person name="Perreira-Neves A."/>
            <person name="Rosa I.A."/>
            <person name="Tasca T."/>
            <person name="Bogo M.R."/>
            <person name="de Souza W."/>
        </authorList>
    </citation>
    <scope>NUCLEOTIDE SEQUENCE [LARGE SCALE GENOMIC DNA]</scope>
    <source>
        <strain evidence="2">K</strain>
    </source>
</reference>